<dbReference type="AlphaFoldDB" id="A0A444VJV5"/>
<accession>A0A444VJV5</accession>
<sequence>MTSDQLYHKPMAYGLLGKALSYMDFCTVNLSSIENQELEEIAELGFYGKGKKKWPMVTYPHGSWYIWSIGSYINFKPTK</sequence>
<organism evidence="1 2">
    <name type="scientific">Flagellimonas olearia</name>
    <dbReference type="NCBI Taxonomy" id="552546"/>
    <lineage>
        <taxon>Bacteria</taxon>
        <taxon>Pseudomonadati</taxon>
        <taxon>Bacteroidota</taxon>
        <taxon>Flavobacteriia</taxon>
        <taxon>Flavobacteriales</taxon>
        <taxon>Flavobacteriaceae</taxon>
        <taxon>Flagellimonas</taxon>
    </lineage>
</organism>
<reference evidence="1 2" key="1">
    <citation type="submission" date="2014-04" db="EMBL/GenBank/DDBJ databases">
        <title>Whole genome of Muricauda olearia.</title>
        <authorList>
            <person name="Zhang X.-H."/>
            <person name="Tang K."/>
        </authorList>
    </citation>
    <scope>NUCLEOTIDE SEQUENCE [LARGE SCALE GENOMIC DNA]</scope>
    <source>
        <strain evidence="1 2">Th120</strain>
    </source>
</reference>
<name>A0A444VJV5_9FLAO</name>
<gene>
    <name evidence="1" type="ORF">DN53_15510</name>
</gene>
<evidence type="ECO:0000313" key="2">
    <source>
        <dbReference type="Proteomes" id="UP000290261"/>
    </source>
</evidence>
<comment type="caution">
    <text evidence="1">The sequence shown here is derived from an EMBL/GenBank/DDBJ whole genome shotgun (WGS) entry which is preliminary data.</text>
</comment>
<proteinExistence type="predicted"/>
<dbReference type="Proteomes" id="UP000290261">
    <property type="component" value="Unassembled WGS sequence"/>
</dbReference>
<evidence type="ECO:0000313" key="1">
    <source>
        <dbReference type="EMBL" id="RYC51041.1"/>
    </source>
</evidence>
<keyword evidence="2" id="KW-1185">Reference proteome</keyword>
<dbReference type="EMBL" id="JJMP01000007">
    <property type="protein sequence ID" value="RYC51041.1"/>
    <property type="molecule type" value="Genomic_DNA"/>
</dbReference>
<protein>
    <submittedName>
        <fullName evidence="1">Uncharacterized protein</fullName>
    </submittedName>
</protein>